<dbReference type="GeneID" id="63861523"/>
<organism evidence="2 3">
    <name type="scientific">Aspergillus fijiensis CBS 313.89</name>
    <dbReference type="NCBI Taxonomy" id="1448319"/>
    <lineage>
        <taxon>Eukaryota</taxon>
        <taxon>Fungi</taxon>
        <taxon>Dikarya</taxon>
        <taxon>Ascomycota</taxon>
        <taxon>Pezizomycotina</taxon>
        <taxon>Eurotiomycetes</taxon>
        <taxon>Eurotiomycetidae</taxon>
        <taxon>Eurotiales</taxon>
        <taxon>Aspergillaceae</taxon>
        <taxon>Aspergillus</taxon>
    </lineage>
</organism>
<proteinExistence type="predicted"/>
<dbReference type="EMBL" id="KZ824621">
    <property type="protein sequence ID" value="RAK82517.1"/>
    <property type="molecule type" value="Genomic_DNA"/>
</dbReference>
<name>A0A8G1W3J4_9EURO</name>
<protein>
    <submittedName>
        <fullName evidence="2">Uncharacterized protein</fullName>
    </submittedName>
</protein>
<accession>A0A8G1W3J4</accession>
<reference evidence="2 3" key="1">
    <citation type="submission" date="2018-02" db="EMBL/GenBank/DDBJ databases">
        <title>The genomes of Aspergillus section Nigri reveals drivers in fungal speciation.</title>
        <authorList>
            <consortium name="DOE Joint Genome Institute"/>
            <person name="Vesth T.C."/>
            <person name="Nybo J."/>
            <person name="Theobald S."/>
            <person name="Brandl J."/>
            <person name="Frisvad J.C."/>
            <person name="Nielsen K.F."/>
            <person name="Lyhne E.K."/>
            <person name="Kogle M.E."/>
            <person name="Kuo A."/>
            <person name="Riley R."/>
            <person name="Clum A."/>
            <person name="Nolan M."/>
            <person name="Lipzen A."/>
            <person name="Salamov A."/>
            <person name="Henrissat B."/>
            <person name="Wiebenga A."/>
            <person name="De vries R.P."/>
            <person name="Grigoriev I.V."/>
            <person name="Mortensen U.H."/>
            <person name="Andersen M.R."/>
            <person name="Baker S.E."/>
        </authorList>
    </citation>
    <scope>NUCLEOTIDE SEQUENCE [LARGE SCALE GENOMIC DNA]</scope>
    <source>
        <strain evidence="2 3">CBS 313.89</strain>
    </source>
</reference>
<evidence type="ECO:0000256" key="1">
    <source>
        <dbReference type="SAM" id="Phobius"/>
    </source>
</evidence>
<keyword evidence="3" id="KW-1185">Reference proteome</keyword>
<dbReference type="AlphaFoldDB" id="A0A8G1W3J4"/>
<gene>
    <name evidence="2" type="ORF">BO72DRAFT_446</name>
</gene>
<dbReference type="VEuPathDB" id="FungiDB:BO72DRAFT_446"/>
<dbReference type="Proteomes" id="UP000249789">
    <property type="component" value="Unassembled WGS sequence"/>
</dbReference>
<keyword evidence="1" id="KW-1133">Transmembrane helix</keyword>
<evidence type="ECO:0000313" key="2">
    <source>
        <dbReference type="EMBL" id="RAK82517.1"/>
    </source>
</evidence>
<sequence>MESTIPTFLPTSSFIHYSSLATFSLRRLSPLTSSLLSLLPPLPPPLLSFFAILISFLSIHTALLRLMSWMLIV</sequence>
<evidence type="ECO:0000313" key="3">
    <source>
        <dbReference type="Proteomes" id="UP000249789"/>
    </source>
</evidence>
<keyword evidence="1" id="KW-0812">Transmembrane</keyword>
<keyword evidence="1" id="KW-0472">Membrane</keyword>
<dbReference type="RefSeq" id="XP_040806527.1">
    <property type="nucleotide sequence ID" value="XM_040944190.1"/>
</dbReference>
<feature type="transmembrane region" description="Helical" evidence="1">
    <location>
        <begin position="46"/>
        <end position="67"/>
    </location>
</feature>